<proteinExistence type="predicted"/>
<accession>A0AAV2CAI2</accession>
<dbReference type="AlphaFoldDB" id="A0AAV2CAI2"/>
<organism evidence="1 2">
    <name type="scientific">Linum trigynum</name>
    <dbReference type="NCBI Taxonomy" id="586398"/>
    <lineage>
        <taxon>Eukaryota</taxon>
        <taxon>Viridiplantae</taxon>
        <taxon>Streptophyta</taxon>
        <taxon>Embryophyta</taxon>
        <taxon>Tracheophyta</taxon>
        <taxon>Spermatophyta</taxon>
        <taxon>Magnoliopsida</taxon>
        <taxon>eudicotyledons</taxon>
        <taxon>Gunneridae</taxon>
        <taxon>Pentapetalae</taxon>
        <taxon>rosids</taxon>
        <taxon>fabids</taxon>
        <taxon>Malpighiales</taxon>
        <taxon>Linaceae</taxon>
        <taxon>Linum</taxon>
    </lineage>
</organism>
<sequence length="133" mass="15180">MALISTKMLEEAALACKPDFSGHSNKCYHTIDKISTVLDGLNVYDVLEPCYHDPEGQQQRQTKLPPSFQNLGQIEKPLLVRKRMFGRAWPLWAQHFDNFRPNTTDNKLLLWPQVARQAGEVVLYVQGSVKSEP</sequence>
<name>A0AAV2CAI2_9ROSI</name>
<dbReference type="Proteomes" id="UP001497516">
    <property type="component" value="Chromosome 1"/>
</dbReference>
<keyword evidence="2" id="KW-1185">Reference proteome</keyword>
<evidence type="ECO:0000313" key="2">
    <source>
        <dbReference type="Proteomes" id="UP001497516"/>
    </source>
</evidence>
<evidence type="ECO:0000313" key="1">
    <source>
        <dbReference type="EMBL" id="CAL1352896.1"/>
    </source>
</evidence>
<dbReference type="EMBL" id="OZ034813">
    <property type="protein sequence ID" value="CAL1352896.1"/>
    <property type="molecule type" value="Genomic_DNA"/>
</dbReference>
<gene>
    <name evidence="1" type="ORF">LTRI10_LOCUS831</name>
</gene>
<protein>
    <submittedName>
        <fullName evidence="1">Uncharacterized protein</fullName>
    </submittedName>
</protein>
<reference evidence="1 2" key="1">
    <citation type="submission" date="2024-04" db="EMBL/GenBank/DDBJ databases">
        <authorList>
            <person name="Fracassetti M."/>
        </authorList>
    </citation>
    <scope>NUCLEOTIDE SEQUENCE [LARGE SCALE GENOMIC DNA]</scope>
</reference>